<dbReference type="EMBL" id="JBHTLI010000003">
    <property type="protein sequence ID" value="MFD1096827.1"/>
    <property type="molecule type" value="Genomic_DNA"/>
</dbReference>
<name>A0ABW3NW64_9FLAO</name>
<evidence type="ECO:0000313" key="4">
    <source>
        <dbReference type="Proteomes" id="UP001597131"/>
    </source>
</evidence>
<feature type="chain" id="PRO_5045575698" evidence="2">
    <location>
        <begin position="20"/>
        <end position="294"/>
    </location>
</feature>
<evidence type="ECO:0000256" key="2">
    <source>
        <dbReference type="SAM" id="SignalP"/>
    </source>
</evidence>
<feature type="signal peptide" evidence="2">
    <location>
        <begin position="1"/>
        <end position="19"/>
    </location>
</feature>
<accession>A0ABW3NW64</accession>
<evidence type="ECO:0000256" key="1">
    <source>
        <dbReference type="SAM" id="Coils"/>
    </source>
</evidence>
<comment type="caution">
    <text evidence="3">The sequence shown here is derived from an EMBL/GenBank/DDBJ whole genome shotgun (WGS) entry which is preliminary data.</text>
</comment>
<reference evidence="4" key="1">
    <citation type="journal article" date="2019" name="Int. J. Syst. Evol. Microbiol.">
        <title>The Global Catalogue of Microorganisms (GCM) 10K type strain sequencing project: providing services to taxonomists for standard genome sequencing and annotation.</title>
        <authorList>
            <consortium name="The Broad Institute Genomics Platform"/>
            <consortium name="The Broad Institute Genome Sequencing Center for Infectious Disease"/>
            <person name="Wu L."/>
            <person name="Ma J."/>
        </authorList>
    </citation>
    <scope>NUCLEOTIDE SEQUENCE [LARGE SCALE GENOMIC DNA]</scope>
    <source>
        <strain evidence="4">CCUG 64793</strain>
    </source>
</reference>
<gene>
    <name evidence="3" type="ORF">ACFQ3Q_13780</name>
</gene>
<dbReference type="Proteomes" id="UP001597131">
    <property type="component" value="Unassembled WGS sequence"/>
</dbReference>
<keyword evidence="1" id="KW-0175">Coiled coil</keyword>
<dbReference type="RefSeq" id="WP_380746812.1">
    <property type="nucleotide sequence ID" value="NZ_JBHTLI010000003.1"/>
</dbReference>
<keyword evidence="2" id="KW-0732">Signal</keyword>
<feature type="coiled-coil region" evidence="1">
    <location>
        <begin position="146"/>
        <end position="195"/>
    </location>
</feature>
<keyword evidence="4" id="KW-1185">Reference proteome</keyword>
<proteinExistence type="predicted"/>
<organism evidence="3 4">
    <name type="scientific">Salegentibacter chungangensis</name>
    <dbReference type="NCBI Taxonomy" id="1335724"/>
    <lineage>
        <taxon>Bacteria</taxon>
        <taxon>Pseudomonadati</taxon>
        <taxon>Bacteroidota</taxon>
        <taxon>Flavobacteriia</taxon>
        <taxon>Flavobacteriales</taxon>
        <taxon>Flavobacteriaceae</taxon>
        <taxon>Salegentibacter</taxon>
    </lineage>
</organism>
<protein>
    <submittedName>
        <fullName evidence="3">Uncharacterized protein</fullName>
    </submittedName>
</protein>
<evidence type="ECO:0000313" key="3">
    <source>
        <dbReference type="EMBL" id="MFD1096827.1"/>
    </source>
</evidence>
<sequence length="294" mass="33423">MKKLILSLVLLISGLAAEAQDLNKFKYVVVPEIYDFADREDQYQINSLTEFLFEKFGFNAYMKSEDKPEDLDNDNCLALRADVKDNSGIFVTKMKVLLEDCRGNVVFESKEGRSREKEFKKAWHEALRDAFTSIDSLNYNYDADPVTEVNEETEEGEAEMQGMEAEVEAEVEAEAKEAAEEIEEATEVAEEVAESVSGQQPELTEAESPASEKYFVRENAVFFLKDNGDGYSFYQKGMAEPFAVLVKSDMGKAFIYNSMTKQGMAYFDKSGNLVVEFYDRNRNKSVKTVYEVQN</sequence>